<evidence type="ECO:0000259" key="1">
    <source>
        <dbReference type="Pfam" id="PF21686"/>
    </source>
</evidence>
<evidence type="ECO:0000313" key="3">
    <source>
        <dbReference type="Proteomes" id="UP000277671"/>
    </source>
</evidence>
<dbReference type="InterPro" id="IPR052171">
    <property type="entry name" value="NHEJ_LigD"/>
</dbReference>
<gene>
    <name evidence="2" type="ORF">BDK92_4197</name>
</gene>
<dbReference type="CDD" id="cd04863">
    <property type="entry name" value="MtLigD_Pol_like"/>
    <property type="match status" value="1"/>
</dbReference>
<dbReference type="AlphaFoldDB" id="A0A495JMN9"/>
<dbReference type="PANTHER" id="PTHR42705">
    <property type="entry name" value="BIFUNCTIONAL NON-HOMOLOGOUS END JOINING PROTEIN LIGD"/>
    <property type="match status" value="1"/>
</dbReference>
<accession>A0A495JMN9</accession>
<dbReference type="PANTHER" id="PTHR42705:SF2">
    <property type="entry name" value="BIFUNCTIONAL NON-HOMOLOGOUS END JOINING PROTEIN LIGD"/>
    <property type="match status" value="1"/>
</dbReference>
<dbReference type="InterPro" id="IPR014145">
    <property type="entry name" value="LigD_pol_dom"/>
</dbReference>
<dbReference type="Proteomes" id="UP000277671">
    <property type="component" value="Unassembled WGS sequence"/>
</dbReference>
<protein>
    <submittedName>
        <fullName evidence="2">Bifunctional non-homologous end joining protein LigD</fullName>
    </submittedName>
</protein>
<dbReference type="RefSeq" id="WP_121158230.1">
    <property type="nucleotide sequence ID" value="NZ_RBKT01000001.1"/>
</dbReference>
<name>A0A495JMN9_9ACTN</name>
<sequence>MPAEKVRVEVEGRNLEVSNLDKVLYPGVGFTKGEVIDYYTRIAPVLLPHLRDRPLTRIRYPNGVGESFFFEKNAPASTPDWVRQERLPAPGSSKGRDELDYVVADDLPTLVWLANLAALELHTPQWRVGTRRQGDPRPDLMVVDLDPGAPAALAECCVVAVRMRDRLAEDGIASYPKTSGKKGMQLCCPIAGKQSADEVSAYARRVAEELERGEPKLVTAKMAKRLRPGKIFIDWSQNNAAKTTVAPYSLRAGAVPAASAPLTWDEVEAVTSGEVGAVRQFTAAEVLDRAQEYGDLMAELLVPGPKLPR</sequence>
<dbReference type="NCBIfam" id="TIGR02778">
    <property type="entry name" value="ligD_pol"/>
    <property type="match status" value="1"/>
</dbReference>
<evidence type="ECO:0000313" key="2">
    <source>
        <dbReference type="EMBL" id="RKR89838.1"/>
    </source>
</evidence>
<dbReference type="Pfam" id="PF21686">
    <property type="entry name" value="LigD_Prim-Pol"/>
    <property type="match status" value="1"/>
</dbReference>
<dbReference type="EMBL" id="RBKT01000001">
    <property type="protein sequence ID" value="RKR89838.1"/>
    <property type="molecule type" value="Genomic_DNA"/>
</dbReference>
<dbReference type="InterPro" id="IPR033649">
    <property type="entry name" value="MtLigD_Pol-like"/>
</dbReference>
<comment type="caution">
    <text evidence="2">The sequence shown here is derived from an EMBL/GenBank/DDBJ whole genome shotgun (WGS) entry which is preliminary data.</text>
</comment>
<reference evidence="2 3" key="1">
    <citation type="submission" date="2018-10" db="EMBL/GenBank/DDBJ databases">
        <title>Sequencing the genomes of 1000 actinobacteria strains.</title>
        <authorList>
            <person name="Klenk H.-P."/>
        </authorList>
    </citation>
    <scope>NUCLEOTIDE SEQUENCE [LARGE SCALE GENOMIC DNA]</scope>
    <source>
        <strain evidence="2 3">DSM 45175</strain>
    </source>
</reference>
<dbReference type="OrthoDB" id="9802472at2"/>
<organism evidence="2 3">
    <name type="scientific">Micromonospora pisi</name>
    <dbReference type="NCBI Taxonomy" id="589240"/>
    <lineage>
        <taxon>Bacteria</taxon>
        <taxon>Bacillati</taxon>
        <taxon>Actinomycetota</taxon>
        <taxon>Actinomycetes</taxon>
        <taxon>Micromonosporales</taxon>
        <taxon>Micromonosporaceae</taxon>
        <taxon>Micromonospora</taxon>
    </lineage>
</organism>
<proteinExistence type="predicted"/>
<feature type="domain" description="DNA ligase D polymerase" evidence="1">
    <location>
        <begin position="31"/>
        <end position="296"/>
    </location>
</feature>
<dbReference type="Gene3D" id="3.90.920.10">
    <property type="entry name" value="DNA primase, PRIM domain"/>
    <property type="match status" value="1"/>
</dbReference>
<keyword evidence="3" id="KW-1185">Reference proteome</keyword>